<reference evidence="1 2" key="1">
    <citation type="submission" date="2018-02" db="EMBL/GenBank/DDBJ databases">
        <title>The genomes of Aspergillus section Nigri reveals drivers in fungal speciation.</title>
        <authorList>
            <consortium name="DOE Joint Genome Institute"/>
            <person name="Vesth T.C."/>
            <person name="Nybo J."/>
            <person name="Theobald S."/>
            <person name="Brandl J."/>
            <person name="Frisvad J.C."/>
            <person name="Nielsen K.F."/>
            <person name="Lyhne E.K."/>
            <person name="Kogle M.E."/>
            <person name="Kuo A."/>
            <person name="Riley R."/>
            <person name="Clum A."/>
            <person name="Nolan M."/>
            <person name="Lipzen A."/>
            <person name="Salamov A."/>
            <person name="Henrissat B."/>
            <person name="Wiebenga A."/>
            <person name="De vries R.P."/>
            <person name="Grigoriev I.V."/>
            <person name="Mortensen U.H."/>
            <person name="Andersen M.R."/>
            <person name="Baker S.E."/>
        </authorList>
    </citation>
    <scope>NUCLEOTIDE SEQUENCE [LARGE SCALE GENOMIC DNA]</scope>
    <source>
        <strain evidence="1 2">CBS 121057</strain>
    </source>
</reference>
<evidence type="ECO:0000313" key="1">
    <source>
        <dbReference type="EMBL" id="PYI04023.1"/>
    </source>
</evidence>
<dbReference type="VEuPathDB" id="FungiDB:BO78DRAFT_321508"/>
<proteinExistence type="predicted"/>
<accession>A0A319FCK3</accession>
<evidence type="ECO:0000313" key="2">
    <source>
        <dbReference type="Proteomes" id="UP000248423"/>
    </source>
</evidence>
<sequence length="260" mass="29441">MQPFPILFQPPGKWTTEHLKALRLRRHHNSTIHDIVGADYVPKDGDEVEFESLATEFAQPTEYELVNSLTACPRYRRNIFSFVFNRLSEAANSKAGFEASKLAVLALFERLLVNVEMKKHLKISYRQKIPFELAGIRGALGCNGIIIESSIPHFPLASFIVVRDGDHNIACEVSHILLQGALAHGSDQTHRAFVICMDGVNLQITMANLYSDYMSTLVHGKYPDRCLDLFHSEWYDLCKSDRRKEALRAIVGLARLLDTQ</sequence>
<dbReference type="Proteomes" id="UP000248423">
    <property type="component" value="Unassembled WGS sequence"/>
</dbReference>
<keyword evidence="2" id="KW-1185">Reference proteome</keyword>
<protein>
    <submittedName>
        <fullName evidence="1">Uncharacterized protein</fullName>
    </submittedName>
</protein>
<name>A0A319FCK3_ASPSB</name>
<dbReference type="AlphaFoldDB" id="A0A319FCK3"/>
<dbReference type="OrthoDB" id="4198549at2759"/>
<dbReference type="EMBL" id="KZ826374">
    <property type="protein sequence ID" value="PYI04023.1"/>
    <property type="molecule type" value="Genomic_DNA"/>
</dbReference>
<gene>
    <name evidence="1" type="ORF">BO78DRAFT_321508</name>
</gene>
<organism evidence="1 2">
    <name type="scientific">Aspergillus sclerotiicarbonarius (strain CBS 121057 / IBT 28362)</name>
    <dbReference type="NCBI Taxonomy" id="1448318"/>
    <lineage>
        <taxon>Eukaryota</taxon>
        <taxon>Fungi</taxon>
        <taxon>Dikarya</taxon>
        <taxon>Ascomycota</taxon>
        <taxon>Pezizomycotina</taxon>
        <taxon>Eurotiomycetes</taxon>
        <taxon>Eurotiomycetidae</taxon>
        <taxon>Eurotiales</taxon>
        <taxon>Aspergillaceae</taxon>
        <taxon>Aspergillus</taxon>
        <taxon>Aspergillus subgen. Circumdati</taxon>
    </lineage>
</organism>